<dbReference type="AlphaFoldDB" id="A0A8C7V7Z2"/>
<dbReference type="Proteomes" id="UP000694395">
    <property type="component" value="Chromosome 26"/>
</dbReference>
<proteinExistence type="predicted"/>
<dbReference type="Ensembl" id="ENSOMYT00000112978.2">
    <property type="protein sequence ID" value="ENSOMYP00000104197.1"/>
    <property type="gene ID" value="ENSOMYG00000046817.2"/>
</dbReference>
<reference evidence="1" key="1">
    <citation type="submission" date="2020-07" db="EMBL/GenBank/DDBJ databases">
        <title>A long reads based de novo assembly of the rainbow trout Arlee double haploid line genome.</title>
        <authorList>
            <person name="Gao G."/>
            <person name="Palti Y."/>
        </authorList>
    </citation>
    <scope>NUCLEOTIDE SEQUENCE [LARGE SCALE GENOMIC DNA]</scope>
</reference>
<evidence type="ECO:0000313" key="1">
    <source>
        <dbReference type="Ensembl" id="ENSOMYP00000104197.1"/>
    </source>
</evidence>
<keyword evidence="2" id="KW-1185">Reference proteome</keyword>
<reference evidence="1" key="3">
    <citation type="submission" date="2025-09" db="UniProtKB">
        <authorList>
            <consortium name="Ensembl"/>
        </authorList>
    </citation>
    <scope>IDENTIFICATION</scope>
</reference>
<protein>
    <submittedName>
        <fullName evidence="1">Uncharacterized protein</fullName>
    </submittedName>
</protein>
<reference evidence="1" key="2">
    <citation type="submission" date="2025-08" db="UniProtKB">
        <authorList>
            <consortium name="Ensembl"/>
        </authorList>
    </citation>
    <scope>IDENTIFICATION</scope>
</reference>
<accession>A0A8C7V7Z2</accession>
<organism evidence="1 2">
    <name type="scientific">Oncorhynchus mykiss</name>
    <name type="common">Rainbow trout</name>
    <name type="synonym">Salmo gairdneri</name>
    <dbReference type="NCBI Taxonomy" id="8022"/>
    <lineage>
        <taxon>Eukaryota</taxon>
        <taxon>Metazoa</taxon>
        <taxon>Chordata</taxon>
        <taxon>Craniata</taxon>
        <taxon>Vertebrata</taxon>
        <taxon>Euteleostomi</taxon>
        <taxon>Actinopterygii</taxon>
        <taxon>Neopterygii</taxon>
        <taxon>Teleostei</taxon>
        <taxon>Protacanthopterygii</taxon>
        <taxon>Salmoniformes</taxon>
        <taxon>Salmonidae</taxon>
        <taxon>Salmoninae</taxon>
        <taxon>Oncorhynchus</taxon>
    </lineage>
</organism>
<name>A0A8C7V7Z2_ONCMY</name>
<evidence type="ECO:0000313" key="2">
    <source>
        <dbReference type="Proteomes" id="UP000694395"/>
    </source>
</evidence>
<dbReference type="GeneTree" id="ENSGT01000000221483"/>
<sequence length="108" mass="11929">MTVADFQSLGISDDTKERLNRLVIGVATTAADNFRKRGSRLSSPADLYGSRSKCPLYVGGQTEIHTKRNSVFAVKIDVFVSHIYCIKFKLSSSEQSAKVFKVKGIIDL</sequence>